<dbReference type="PANTHER" id="PTHR45827:SF1">
    <property type="entry name" value="SORTING NEXIN"/>
    <property type="match status" value="1"/>
</dbReference>
<dbReference type="STRING" id="1280837.A0A316V2Y7"/>
<dbReference type="GO" id="GO:0031410">
    <property type="term" value="C:cytoplasmic vesicle"/>
    <property type="evidence" value="ECO:0007669"/>
    <property type="project" value="TreeGrafter"/>
</dbReference>
<dbReference type="SUPFAM" id="SSF64268">
    <property type="entry name" value="PX domain"/>
    <property type="match status" value="1"/>
</dbReference>
<dbReference type="InParanoid" id="A0A316V2Y7"/>
<feature type="region of interest" description="Disordered" evidence="1">
    <location>
        <begin position="65"/>
        <end position="129"/>
    </location>
</feature>
<dbReference type="GeneID" id="37024735"/>
<gene>
    <name evidence="3" type="ORF">FA14DRAFT_82225</name>
</gene>
<dbReference type="GO" id="GO:0016197">
    <property type="term" value="P:endosomal transport"/>
    <property type="evidence" value="ECO:0007669"/>
    <property type="project" value="TreeGrafter"/>
</dbReference>
<reference evidence="3 4" key="1">
    <citation type="journal article" date="2018" name="Mol. Biol. Evol.">
        <title>Broad Genomic Sampling Reveals a Smut Pathogenic Ancestry of the Fungal Clade Ustilaginomycotina.</title>
        <authorList>
            <person name="Kijpornyongpan T."/>
            <person name="Mondo S.J."/>
            <person name="Barry K."/>
            <person name="Sandor L."/>
            <person name="Lee J."/>
            <person name="Lipzen A."/>
            <person name="Pangilinan J."/>
            <person name="LaButti K."/>
            <person name="Hainaut M."/>
            <person name="Henrissat B."/>
            <person name="Grigoriev I.V."/>
            <person name="Spatafora J.W."/>
            <person name="Aime M.C."/>
        </authorList>
    </citation>
    <scope>NUCLEOTIDE SEQUENCE [LARGE SCALE GENOMIC DNA]</scope>
    <source>
        <strain evidence="3 4">MCA 3882</strain>
    </source>
</reference>
<evidence type="ECO:0000256" key="1">
    <source>
        <dbReference type="SAM" id="MobiDB-lite"/>
    </source>
</evidence>
<feature type="compositionally biased region" description="Basic and acidic residues" evidence="1">
    <location>
        <begin position="285"/>
        <end position="295"/>
    </location>
</feature>
<dbReference type="Pfam" id="PF00787">
    <property type="entry name" value="PX"/>
    <property type="match status" value="1"/>
</dbReference>
<dbReference type="Gene3D" id="1.20.1270.60">
    <property type="entry name" value="Arfaptin homology (AH) domain/BAR domain"/>
    <property type="match status" value="1"/>
</dbReference>
<feature type="domain" description="PX" evidence="2">
    <location>
        <begin position="743"/>
        <end position="883"/>
    </location>
</feature>
<dbReference type="Proteomes" id="UP000245771">
    <property type="component" value="Unassembled WGS sequence"/>
</dbReference>
<feature type="region of interest" description="Disordered" evidence="1">
    <location>
        <begin position="152"/>
        <end position="196"/>
    </location>
</feature>
<dbReference type="SUPFAM" id="SSF50044">
    <property type="entry name" value="SH3-domain"/>
    <property type="match status" value="1"/>
</dbReference>
<feature type="compositionally biased region" description="Basic and acidic residues" evidence="1">
    <location>
        <begin position="551"/>
        <end position="564"/>
    </location>
</feature>
<name>A0A316V2Y7_9BASI</name>
<feature type="region of interest" description="Disordered" evidence="1">
    <location>
        <begin position="333"/>
        <end position="360"/>
    </location>
</feature>
<dbReference type="GO" id="GO:0005886">
    <property type="term" value="C:plasma membrane"/>
    <property type="evidence" value="ECO:0007669"/>
    <property type="project" value="TreeGrafter"/>
</dbReference>
<feature type="region of interest" description="Disordered" evidence="1">
    <location>
        <begin position="1111"/>
        <end position="1143"/>
    </location>
</feature>
<feature type="region of interest" description="Disordered" evidence="1">
    <location>
        <begin position="216"/>
        <end position="253"/>
    </location>
</feature>
<dbReference type="SMART" id="SM00312">
    <property type="entry name" value="PX"/>
    <property type="match status" value="1"/>
</dbReference>
<feature type="region of interest" description="Disordered" evidence="1">
    <location>
        <begin position="265"/>
        <end position="295"/>
    </location>
</feature>
<dbReference type="PROSITE" id="PS50195">
    <property type="entry name" value="PX"/>
    <property type="match status" value="1"/>
</dbReference>
<dbReference type="InterPro" id="IPR019497">
    <property type="entry name" value="Sorting_nexin_WASP-bd-dom"/>
</dbReference>
<organism evidence="3 4">
    <name type="scientific">Meira miltonrushii</name>
    <dbReference type="NCBI Taxonomy" id="1280837"/>
    <lineage>
        <taxon>Eukaryota</taxon>
        <taxon>Fungi</taxon>
        <taxon>Dikarya</taxon>
        <taxon>Basidiomycota</taxon>
        <taxon>Ustilaginomycotina</taxon>
        <taxon>Exobasidiomycetes</taxon>
        <taxon>Exobasidiales</taxon>
        <taxon>Brachybasidiaceae</taxon>
        <taxon>Meira</taxon>
    </lineage>
</organism>
<dbReference type="InterPro" id="IPR036028">
    <property type="entry name" value="SH3-like_dom_sf"/>
</dbReference>
<feature type="compositionally biased region" description="Basic and acidic residues" evidence="1">
    <location>
        <begin position="1113"/>
        <end position="1141"/>
    </location>
</feature>
<dbReference type="InterPro" id="IPR036871">
    <property type="entry name" value="PX_dom_sf"/>
</dbReference>
<dbReference type="Pfam" id="PF10456">
    <property type="entry name" value="BAR_3_WASP_bdg"/>
    <property type="match status" value="1"/>
</dbReference>
<keyword evidence="4" id="KW-1185">Reference proteome</keyword>
<feature type="region of interest" description="Disordered" evidence="1">
    <location>
        <begin position="622"/>
        <end position="652"/>
    </location>
</feature>
<dbReference type="GO" id="GO:0097320">
    <property type="term" value="P:plasma membrane tubulation"/>
    <property type="evidence" value="ECO:0007669"/>
    <property type="project" value="TreeGrafter"/>
</dbReference>
<evidence type="ECO:0000313" key="3">
    <source>
        <dbReference type="EMBL" id="PWN31890.1"/>
    </source>
</evidence>
<feature type="region of interest" description="Disordered" evidence="1">
    <location>
        <begin position="1201"/>
        <end position="1235"/>
    </location>
</feature>
<evidence type="ECO:0000313" key="4">
    <source>
        <dbReference type="Proteomes" id="UP000245771"/>
    </source>
</evidence>
<accession>A0A316V2Y7</accession>
<dbReference type="PANTHER" id="PTHR45827">
    <property type="entry name" value="SORTING NEXIN"/>
    <property type="match status" value="1"/>
</dbReference>
<dbReference type="InterPro" id="IPR001683">
    <property type="entry name" value="PX_dom"/>
</dbReference>
<dbReference type="Gene3D" id="2.30.30.40">
    <property type="entry name" value="SH3 Domains"/>
    <property type="match status" value="1"/>
</dbReference>
<feature type="compositionally biased region" description="Low complexity" evidence="1">
    <location>
        <begin position="1215"/>
        <end position="1234"/>
    </location>
</feature>
<feature type="compositionally biased region" description="Polar residues" evidence="1">
    <location>
        <begin position="231"/>
        <end position="245"/>
    </location>
</feature>
<dbReference type="InterPro" id="IPR027267">
    <property type="entry name" value="AH/BAR_dom_sf"/>
</dbReference>
<evidence type="ECO:0000259" key="2">
    <source>
        <dbReference type="PROSITE" id="PS50195"/>
    </source>
</evidence>
<sequence>MMASSSTSTMNVLSERNLNSIALQSNSTFKSTFKPVPPPKPNHLSTAFTGTLNSDALKSYIKQQTQRQSIASTSTTQRHSRKNNLTSSQYAHDTFRTSRESSTDDDEEDENAAWGTARQTPSPIPGKPGLVDIFAPLTIPGSDSMNLDAKSSFTIRQDPIGRSQRDTIQPSMNEVETPTKTRRSPSSSTDTYEDDKQVATIKPGKNETLGFMLSDGEQIDPQGTHLREDSSNTARQPSMICSSEEGTIRSREPSILSRLSTFEDDFDEDDVHSPGNGSGSQGSHGIEHESTPRKNWMHARDGSAFERASPCSGSKGGLSRILGEKSKINVSKTSIKESEEADTKTGLPLQSRGLPMLVAGPPPIRPKSVVLKVSDIEEGQAEATEKEEVASIATPTQEKSQAACELRVPDTAFSSTVQPVSELNVAQPNVSKSNLSSRRREVERGTGRQARALYEFEGEPRFNELSLAPGQVFEILKEDVQDGWSLAAAEQKNVWTKGLIPQGWYTYIQEFTVSPNVAPTSTQTAEGSSTSLVVPMIRSHSSISATSNSGNRDESQNIRSRQDLSRPASGVGQMSSSFAESKGALQLLTQMKQQTGTVTPHPQSGFRAVSGSRIQAPIREASVEEVRPESMDLTSNDSNMSGVSNSVSEPSLTANDANVGADTSMETNVSTETASSSWKPPGIFGGRSLNRFAPFVTSGVEGYILSDPSAKKAIEPATEDKEQQFAISYGYHGGPAWKCDGVSLIVEVHSPEVHVDDLGKEYTAYVVHTSFVLASEEQAEVQDLLLDPFKRPEEPSMTSSVYRRFNQFRWLANHLCKYYPSIMLTFPPMPSTNQGAGRLARFDEIFVERRRRHLQSWLSCVVRHPSLSKDAGVRFFLEAEEEGEEWLQAAKEMVQKENQMFRYDQLTPASHIFTSTSHPMFNFEANEAELEAKQMTKFSEMYERCMSNVNEGSGVLNTYKGFRSTTTKSSESYRQLSLSILRLITGSDAGDSSSHSSNANGSMIKSPSRMLNQGFLPPMGNVGKRGPSGATNEDRAWCWREGCQECRRLTSAMQITAEAFQVVANDYQSHAEGSLFDVHDRMHNLAKAHQQQQPLIEVHRNALAMYRAATGEKASEDAHQATQDTKAKRASNEEPHLHSKVAEGMAIRSETVLNVTLSEMDRIHAQRVQDWNALSREMLDEQIAFYKDILHHLQTARSKVGDALGTPSSRSANHTASNSQTSNESSISTSASQARGPLLPSPYEVQLAHPIVMPALEMPCMQLTEPSAASKAIRPVALAGEVLSDWLGGSSASRIL</sequence>
<dbReference type="GO" id="GO:0006897">
    <property type="term" value="P:endocytosis"/>
    <property type="evidence" value="ECO:0007669"/>
    <property type="project" value="TreeGrafter"/>
</dbReference>
<dbReference type="GO" id="GO:0035091">
    <property type="term" value="F:phosphatidylinositol binding"/>
    <property type="evidence" value="ECO:0007669"/>
    <property type="project" value="InterPro"/>
</dbReference>
<dbReference type="RefSeq" id="XP_025352192.1">
    <property type="nucleotide sequence ID" value="XM_025502954.1"/>
</dbReference>
<proteinExistence type="predicted"/>
<protein>
    <recommendedName>
        <fullName evidence="2">PX domain-containing protein</fullName>
    </recommendedName>
</protein>
<feature type="region of interest" description="Disordered" evidence="1">
    <location>
        <begin position="542"/>
        <end position="577"/>
    </location>
</feature>
<feature type="compositionally biased region" description="Polar residues" evidence="1">
    <location>
        <begin position="166"/>
        <end position="176"/>
    </location>
</feature>
<dbReference type="Gene3D" id="3.30.1520.10">
    <property type="entry name" value="Phox-like domain"/>
    <property type="match status" value="1"/>
</dbReference>
<feature type="compositionally biased region" description="Polar residues" evidence="1">
    <location>
        <begin position="632"/>
        <end position="652"/>
    </location>
</feature>
<dbReference type="EMBL" id="KZ819606">
    <property type="protein sequence ID" value="PWN31890.1"/>
    <property type="molecule type" value="Genomic_DNA"/>
</dbReference>
<feature type="compositionally biased region" description="Polar residues" evidence="1">
    <location>
        <begin position="65"/>
        <end position="91"/>
    </location>
</feature>
<dbReference type="OrthoDB" id="10254720at2759"/>
<feature type="compositionally biased region" description="Basic and acidic residues" evidence="1">
    <location>
        <begin position="334"/>
        <end position="343"/>
    </location>
</feature>
<feature type="compositionally biased region" description="Basic and acidic residues" evidence="1">
    <location>
        <begin position="93"/>
        <end position="102"/>
    </location>
</feature>